<protein>
    <submittedName>
        <fullName evidence="2">Uncharacterized protein</fullName>
    </submittedName>
</protein>
<evidence type="ECO:0000313" key="1">
    <source>
        <dbReference type="EMBL" id="CAB4149776.1"/>
    </source>
</evidence>
<dbReference type="EMBL" id="LR797392">
    <property type="protein sequence ID" value="CAB4212896.1"/>
    <property type="molecule type" value="Genomic_DNA"/>
</dbReference>
<sequence length="139" mass="14655">MEYLVITTAPWTAPNGEIVPVGMAINSIEADSSFDPGHGLALQIAAGQPWYAPRQSIAAPTTIATLAFMQRLTVAERQAIIVAARTSAEIQDWRDVVLAVAQVDVTDPLTIAGINSMATAGLLTEARSVQILDLSKASP</sequence>
<reference evidence="2" key="1">
    <citation type="submission" date="2020-05" db="EMBL/GenBank/DDBJ databases">
        <authorList>
            <person name="Chiriac C."/>
            <person name="Salcher M."/>
            <person name="Ghai R."/>
            <person name="Kavagutti S V."/>
        </authorList>
    </citation>
    <scope>NUCLEOTIDE SEQUENCE</scope>
</reference>
<accession>A0A6J5QKL1</accession>
<proteinExistence type="predicted"/>
<dbReference type="EMBL" id="LR797038">
    <property type="protein sequence ID" value="CAB4183006.1"/>
    <property type="molecule type" value="Genomic_DNA"/>
</dbReference>
<evidence type="ECO:0000313" key="3">
    <source>
        <dbReference type="EMBL" id="CAB4212896.1"/>
    </source>
</evidence>
<gene>
    <name evidence="2" type="ORF">UFOVP1081_32</name>
    <name evidence="3" type="ORF">UFOVP1433_32</name>
    <name evidence="1" type="ORF">UFOVP553_32</name>
</gene>
<organism evidence="2">
    <name type="scientific">uncultured Caudovirales phage</name>
    <dbReference type="NCBI Taxonomy" id="2100421"/>
    <lineage>
        <taxon>Viruses</taxon>
        <taxon>Duplodnaviria</taxon>
        <taxon>Heunggongvirae</taxon>
        <taxon>Uroviricota</taxon>
        <taxon>Caudoviricetes</taxon>
        <taxon>Peduoviridae</taxon>
        <taxon>Maltschvirus</taxon>
        <taxon>Maltschvirus maltsch</taxon>
    </lineage>
</organism>
<name>A0A6J5QKL1_9CAUD</name>
<dbReference type="EMBL" id="LR796529">
    <property type="protein sequence ID" value="CAB4149776.1"/>
    <property type="molecule type" value="Genomic_DNA"/>
</dbReference>
<evidence type="ECO:0000313" key="2">
    <source>
        <dbReference type="EMBL" id="CAB4183006.1"/>
    </source>
</evidence>